<evidence type="ECO:0000256" key="1">
    <source>
        <dbReference type="SAM" id="MobiDB-lite"/>
    </source>
</evidence>
<gene>
    <name evidence="2" type="ORF">A4R35_00845</name>
</gene>
<dbReference type="AlphaFoldDB" id="A0A328VBA4"/>
<organism evidence="2 3">
    <name type="scientific">Thermogemmatispora tikiterensis</name>
    <dbReference type="NCBI Taxonomy" id="1825093"/>
    <lineage>
        <taxon>Bacteria</taxon>
        <taxon>Bacillati</taxon>
        <taxon>Chloroflexota</taxon>
        <taxon>Ktedonobacteria</taxon>
        <taxon>Thermogemmatisporales</taxon>
        <taxon>Thermogemmatisporaceae</taxon>
        <taxon>Thermogemmatispora</taxon>
    </lineage>
</organism>
<proteinExistence type="predicted"/>
<comment type="caution">
    <text evidence="2">The sequence shown here is derived from an EMBL/GenBank/DDBJ whole genome shotgun (WGS) entry which is preliminary data.</text>
</comment>
<feature type="compositionally biased region" description="Gly residues" evidence="1">
    <location>
        <begin position="8"/>
        <end position="21"/>
    </location>
</feature>
<name>A0A328VBA4_9CHLR</name>
<evidence type="ECO:0000313" key="2">
    <source>
        <dbReference type="EMBL" id="RAQ94059.1"/>
    </source>
</evidence>
<dbReference type="Proteomes" id="UP000248706">
    <property type="component" value="Unassembled WGS sequence"/>
</dbReference>
<evidence type="ECO:0000313" key="3">
    <source>
        <dbReference type="Proteomes" id="UP000248706"/>
    </source>
</evidence>
<feature type="region of interest" description="Disordered" evidence="1">
    <location>
        <begin position="1"/>
        <end position="96"/>
    </location>
</feature>
<sequence>MKMCLETGGDGGRAGQPGEVGGEAQQVVIRIDADDRGGVVGGSGDLPAAGGEEGGEGKKDGPVAGGGQVEDGAGVSSSRGSGGPGEASWDERAEGG</sequence>
<accession>A0A328VBA4</accession>
<protein>
    <submittedName>
        <fullName evidence="2">Uncharacterized protein</fullName>
    </submittedName>
</protein>
<keyword evidence="3" id="KW-1185">Reference proteome</keyword>
<dbReference type="EMBL" id="MCIF01000002">
    <property type="protein sequence ID" value="RAQ94059.1"/>
    <property type="molecule type" value="Genomic_DNA"/>
</dbReference>
<reference evidence="2 3" key="1">
    <citation type="submission" date="2016-08" db="EMBL/GenBank/DDBJ databases">
        <title>Analysis of Carbohydrate Active Enzymes in Thermogemmatispora T81 Reveals Carbohydrate Degradation Ability.</title>
        <authorList>
            <person name="Tomazini A."/>
            <person name="Lal S."/>
            <person name="Stott M."/>
            <person name="Henrissat B."/>
            <person name="Polikarpov I."/>
            <person name="Sparling R."/>
            <person name="Levin D.B."/>
        </authorList>
    </citation>
    <scope>NUCLEOTIDE SEQUENCE [LARGE SCALE GENOMIC DNA]</scope>
    <source>
        <strain evidence="2 3">T81</strain>
    </source>
</reference>